<evidence type="ECO:0000256" key="1">
    <source>
        <dbReference type="SAM" id="MobiDB-lite"/>
    </source>
</evidence>
<accession>A0A3B0UAW8</accession>
<dbReference type="AlphaFoldDB" id="A0A3B0UAW8"/>
<feature type="region of interest" description="Disordered" evidence="1">
    <location>
        <begin position="17"/>
        <end position="37"/>
    </location>
</feature>
<sequence>MSTFSQFFSHYCSQNEENLNKKSTSSLSIAQNTTQIY</sequence>
<reference evidence="2" key="1">
    <citation type="submission" date="2018-06" db="EMBL/GenBank/DDBJ databases">
        <authorList>
            <person name="Zhirakovskaya E."/>
        </authorList>
    </citation>
    <scope>NUCLEOTIDE SEQUENCE</scope>
</reference>
<proteinExistence type="predicted"/>
<gene>
    <name evidence="2" type="ORF">MNBD_ALPHA11-1825</name>
</gene>
<protein>
    <submittedName>
        <fullName evidence="2">Uncharacterized protein</fullName>
    </submittedName>
</protein>
<evidence type="ECO:0000313" key="2">
    <source>
        <dbReference type="EMBL" id="VAW23652.1"/>
    </source>
</evidence>
<organism evidence="2">
    <name type="scientific">hydrothermal vent metagenome</name>
    <dbReference type="NCBI Taxonomy" id="652676"/>
    <lineage>
        <taxon>unclassified sequences</taxon>
        <taxon>metagenomes</taxon>
        <taxon>ecological metagenomes</taxon>
    </lineage>
</organism>
<name>A0A3B0UAW8_9ZZZZ</name>
<dbReference type="EMBL" id="UOEQ01000479">
    <property type="protein sequence ID" value="VAW23652.1"/>
    <property type="molecule type" value="Genomic_DNA"/>
</dbReference>